<keyword evidence="13" id="KW-1185">Reference proteome</keyword>
<dbReference type="PROSITE" id="PS00300">
    <property type="entry name" value="SRP54"/>
    <property type="match status" value="1"/>
</dbReference>
<comment type="subcellular location">
    <subcellularLocation>
        <location evidence="1">Cell inner membrane</location>
        <topology evidence="1">Peripheral membrane protein</topology>
        <orientation evidence="1">Cytoplasmic side</orientation>
    </subcellularLocation>
    <subcellularLocation>
        <location evidence="10">Cell membrane</location>
        <topology evidence="10">Peripheral membrane protein</topology>
        <orientation evidence="10">Cytoplasmic side</orientation>
    </subcellularLocation>
    <subcellularLocation>
        <location evidence="10">Cytoplasm</location>
    </subcellularLocation>
</comment>
<dbReference type="Pfam" id="PF02881">
    <property type="entry name" value="SRP54_N"/>
    <property type="match status" value="1"/>
</dbReference>
<evidence type="ECO:0000256" key="6">
    <source>
        <dbReference type="ARBA" id="ARBA00023134"/>
    </source>
</evidence>
<keyword evidence="3 10" id="KW-0963">Cytoplasm</keyword>
<feature type="binding site" evidence="10">
    <location>
        <begin position="264"/>
        <end position="267"/>
    </location>
    <ligand>
        <name>GTP</name>
        <dbReference type="ChEBI" id="CHEBI:37565"/>
    </ligand>
</feature>
<keyword evidence="7 10" id="KW-0472">Membrane</keyword>
<dbReference type="InterPro" id="IPR000897">
    <property type="entry name" value="SRP54_GTPase_dom"/>
</dbReference>
<keyword evidence="8 10" id="KW-0675">Receptor</keyword>
<evidence type="ECO:0000256" key="4">
    <source>
        <dbReference type="ARBA" id="ARBA00022741"/>
    </source>
</evidence>
<dbReference type="STRING" id="144026.SAMN04488568_10146"/>
<keyword evidence="5 10" id="KW-0378">Hydrolase</keyword>
<dbReference type="Proteomes" id="UP000199759">
    <property type="component" value="Unassembled WGS sequence"/>
</dbReference>
<protein>
    <recommendedName>
        <fullName evidence="10">Signal recognition particle receptor FtsY</fullName>
        <shortName evidence="10">SRP receptor</shortName>
        <ecNumber evidence="10">3.6.5.4</ecNumber>
    </recommendedName>
</protein>
<feature type="binding site" evidence="10">
    <location>
        <begin position="118"/>
        <end position="125"/>
    </location>
    <ligand>
        <name>GTP</name>
        <dbReference type="ChEBI" id="CHEBI:37565"/>
    </ligand>
</feature>
<dbReference type="AlphaFoldDB" id="A0A1G9LGM0"/>
<dbReference type="GO" id="GO:0005525">
    <property type="term" value="F:GTP binding"/>
    <property type="evidence" value="ECO:0007669"/>
    <property type="project" value="UniProtKB-UniRule"/>
</dbReference>
<keyword evidence="6 10" id="KW-0342">GTP-binding</keyword>
<gene>
    <name evidence="10" type="primary">ftsY</name>
    <name evidence="12" type="ORF">SAMN04488568_10146</name>
</gene>
<dbReference type="PANTHER" id="PTHR43134:SF1">
    <property type="entry name" value="SIGNAL RECOGNITION PARTICLE RECEPTOR SUBUNIT ALPHA"/>
    <property type="match status" value="1"/>
</dbReference>
<accession>A0A1G9LGM0</accession>
<organism evidence="12 13">
    <name type="scientific">Maricaulis salignorans</name>
    <dbReference type="NCBI Taxonomy" id="144026"/>
    <lineage>
        <taxon>Bacteria</taxon>
        <taxon>Pseudomonadati</taxon>
        <taxon>Pseudomonadota</taxon>
        <taxon>Alphaproteobacteria</taxon>
        <taxon>Maricaulales</taxon>
        <taxon>Maricaulaceae</taxon>
        <taxon>Maricaulis</taxon>
    </lineage>
</organism>
<dbReference type="GO" id="GO:0006614">
    <property type="term" value="P:SRP-dependent cotranslational protein targeting to membrane"/>
    <property type="evidence" value="ECO:0007669"/>
    <property type="project" value="InterPro"/>
</dbReference>
<dbReference type="PANTHER" id="PTHR43134">
    <property type="entry name" value="SIGNAL RECOGNITION PARTICLE RECEPTOR SUBUNIT ALPHA"/>
    <property type="match status" value="1"/>
</dbReference>
<dbReference type="InterPro" id="IPR013822">
    <property type="entry name" value="Signal_recog_particl_SRP54_hlx"/>
</dbReference>
<dbReference type="EMBL" id="FNHG01000001">
    <property type="protein sequence ID" value="SDL60957.1"/>
    <property type="molecule type" value="Genomic_DNA"/>
</dbReference>
<dbReference type="Gene3D" id="1.20.120.140">
    <property type="entry name" value="Signal recognition particle SRP54, nucleotide-binding domain"/>
    <property type="match status" value="1"/>
</dbReference>
<evidence type="ECO:0000256" key="5">
    <source>
        <dbReference type="ARBA" id="ARBA00022801"/>
    </source>
</evidence>
<dbReference type="InterPro" id="IPR036225">
    <property type="entry name" value="SRP/SRP_N"/>
</dbReference>
<keyword evidence="4 10" id="KW-0547">Nucleotide-binding</keyword>
<evidence type="ECO:0000256" key="2">
    <source>
        <dbReference type="ARBA" id="ARBA00022475"/>
    </source>
</evidence>
<evidence type="ECO:0000313" key="12">
    <source>
        <dbReference type="EMBL" id="SDL60957.1"/>
    </source>
</evidence>
<evidence type="ECO:0000256" key="9">
    <source>
        <dbReference type="ARBA" id="ARBA00048027"/>
    </source>
</evidence>
<evidence type="ECO:0000259" key="11">
    <source>
        <dbReference type="PROSITE" id="PS00300"/>
    </source>
</evidence>
<dbReference type="SMART" id="SM00382">
    <property type="entry name" value="AAA"/>
    <property type="match status" value="1"/>
</dbReference>
<dbReference type="GO" id="GO:0003924">
    <property type="term" value="F:GTPase activity"/>
    <property type="evidence" value="ECO:0007669"/>
    <property type="project" value="UniProtKB-UniRule"/>
</dbReference>
<dbReference type="GO" id="GO:0005886">
    <property type="term" value="C:plasma membrane"/>
    <property type="evidence" value="ECO:0007669"/>
    <property type="project" value="UniProtKB-SubCell"/>
</dbReference>
<evidence type="ECO:0000256" key="1">
    <source>
        <dbReference type="ARBA" id="ARBA00004515"/>
    </source>
</evidence>
<dbReference type="GO" id="GO:0005047">
    <property type="term" value="F:signal recognition particle binding"/>
    <property type="evidence" value="ECO:0007669"/>
    <property type="project" value="TreeGrafter"/>
</dbReference>
<reference evidence="12 13" key="1">
    <citation type="submission" date="2016-10" db="EMBL/GenBank/DDBJ databases">
        <authorList>
            <person name="de Groot N.N."/>
        </authorList>
    </citation>
    <scope>NUCLEOTIDE SEQUENCE [LARGE SCALE GENOMIC DNA]</scope>
    <source>
        <strain evidence="12 13">DSM 16077</strain>
    </source>
</reference>
<dbReference type="SUPFAM" id="SSF52540">
    <property type="entry name" value="P-loop containing nucleoside triphosphate hydrolases"/>
    <property type="match status" value="1"/>
</dbReference>
<keyword evidence="2 10" id="KW-1003">Cell membrane</keyword>
<name>A0A1G9LGM0_9PROT</name>
<comment type="function">
    <text evidence="10">Involved in targeting and insertion of nascent membrane proteins into the cytoplasmic membrane. Acts as a receptor for the complex formed by the signal recognition particle (SRP) and the ribosome-nascent chain (RNC). Interaction with SRP-RNC leads to the transfer of the RNC complex to the Sec translocase for insertion into the membrane, the hydrolysis of GTP by both Ffh and FtsY, and the dissociation of the SRP-FtsY complex into the individual components.</text>
</comment>
<dbReference type="OrthoDB" id="9804720at2"/>
<dbReference type="Gene3D" id="3.40.50.300">
    <property type="entry name" value="P-loop containing nucleotide triphosphate hydrolases"/>
    <property type="match status" value="1"/>
</dbReference>
<evidence type="ECO:0000256" key="3">
    <source>
        <dbReference type="ARBA" id="ARBA00022490"/>
    </source>
</evidence>
<dbReference type="InterPro" id="IPR027417">
    <property type="entry name" value="P-loop_NTPase"/>
</dbReference>
<feature type="binding site" evidence="10">
    <location>
        <begin position="200"/>
        <end position="204"/>
    </location>
    <ligand>
        <name>GTP</name>
        <dbReference type="ChEBI" id="CHEBI:37565"/>
    </ligand>
</feature>
<dbReference type="InterPro" id="IPR042101">
    <property type="entry name" value="SRP54_N_sf"/>
</dbReference>
<sequence>MSDDKPAEKKRGFFSRLVSGLSKSSSKLGESVTAIFTKRKLDREALDELEDLLIASDLGTAAALRVTDRLARDRFDKEITDEEVRETLAEVICETLAPLEKPLQLTGTDGPHVILFVGVNGSGKTTTLGKIAVKLKREGRDPILVAGDTFRAAAIEQVSVWGERAKSPVIKREIGADAAGLAFDALEQAEREGRDTVLIDTAGRLQNKAELMDELRKIVRVIRKKNPSAPHETVLVLDGTVGSNAVSQAQAFLDAAQITGLVMTKLDGTAKGGALVQVAEKFQLPIHYIGIGEGEDDLQAFNARDFSRALAGLEG</sequence>
<evidence type="ECO:0000256" key="7">
    <source>
        <dbReference type="ARBA" id="ARBA00023136"/>
    </source>
</evidence>
<feature type="domain" description="SRP54-type proteins GTP-binding" evidence="11">
    <location>
        <begin position="285"/>
        <end position="298"/>
    </location>
</feature>
<dbReference type="FunFam" id="3.40.50.300:FF:000053">
    <property type="entry name" value="Signal recognition particle receptor FtsY"/>
    <property type="match status" value="1"/>
</dbReference>
<dbReference type="EC" id="3.6.5.4" evidence="10"/>
<dbReference type="HAMAP" id="MF_00920">
    <property type="entry name" value="FtsY"/>
    <property type="match status" value="1"/>
</dbReference>
<dbReference type="RefSeq" id="WP_091764986.1">
    <property type="nucleotide sequence ID" value="NZ_FNHG01000001.1"/>
</dbReference>
<evidence type="ECO:0000256" key="10">
    <source>
        <dbReference type="HAMAP-Rule" id="MF_00920"/>
    </source>
</evidence>
<dbReference type="CDD" id="cd17874">
    <property type="entry name" value="FtsY"/>
    <property type="match status" value="1"/>
</dbReference>
<comment type="catalytic activity">
    <reaction evidence="9 10">
        <text>GTP + H2O = GDP + phosphate + H(+)</text>
        <dbReference type="Rhea" id="RHEA:19669"/>
        <dbReference type="ChEBI" id="CHEBI:15377"/>
        <dbReference type="ChEBI" id="CHEBI:15378"/>
        <dbReference type="ChEBI" id="CHEBI:37565"/>
        <dbReference type="ChEBI" id="CHEBI:43474"/>
        <dbReference type="ChEBI" id="CHEBI:58189"/>
        <dbReference type="EC" id="3.6.5.4"/>
    </reaction>
</comment>
<dbReference type="NCBIfam" id="TIGR00064">
    <property type="entry name" value="ftsY"/>
    <property type="match status" value="1"/>
</dbReference>
<comment type="similarity">
    <text evidence="10">Belongs to the GTP-binding SRP family. FtsY subfamily.</text>
</comment>
<dbReference type="GO" id="GO:0005737">
    <property type="term" value="C:cytoplasm"/>
    <property type="evidence" value="ECO:0007669"/>
    <property type="project" value="UniProtKB-SubCell"/>
</dbReference>
<dbReference type="SMART" id="SM00963">
    <property type="entry name" value="SRP54_N"/>
    <property type="match status" value="1"/>
</dbReference>
<evidence type="ECO:0000256" key="8">
    <source>
        <dbReference type="ARBA" id="ARBA00023170"/>
    </source>
</evidence>
<evidence type="ECO:0000313" key="13">
    <source>
        <dbReference type="Proteomes" id="UP000199759"/>
    </source>
</evidence>
<dbReference type="InterPro" id="IPR003593">
    <property type="entry name" value="AAA+_ATPase"/>
</dbReference>
<dbReference type="Pfam" id="PF00448">
    <property type="entry name" value="SRP54"/>
    <property type="match status" value="1"/>
</dbReference>
<dbReference type="InterPro" id="IPR004390">
    <property type="entry name" value="SR_rcpt_FtsY"/>
</dbReference>
<dbReference type="SUPFAM" id="SSF47364">
    <property type="entry name" value="Domain of the SRP/SRP receptor G-proteins"/>
    <property type="match status" value="1"/>
</dbReference>
<comment type="subunit">
    <text evidence="10">Part of the signal recognition particle protein translocation system, which is composed of SRP and FtsY. SRP is a ribonucleoprotein composed of Ffh and a 4.5S RNA molecule.</text>
</comment>
<proteinExistence type="inferred from homology"/>
<dbReference type="SMART" id="SM00962">
    <property type="entry name" value="SRP54"/>
    <property type="match status" value="1"/>
</dbReference>